<comment type="caution">
    <text evidence="1">The sequence shown here is derived from an EMBL/GenBank/DDBJ whole genome shotgun (WGS) entry which is preliminary data.</text>
</comment>
<organism evidence="1 2">
    <name type="scientific">Fusarium decemcellulare</name>
    <dbReference type="NCBI Taxonomy" id="57161"/>
    <lineage>
        <taxon>Eukaryota</taxon>
        <taxon>Fungi</taxon>
        <taxon>Dikarya</taxon>
        <taxon>Ascomycota</taxon>
        <taxon>Pezizomycotina</taxon>
        <taxon>Sordariomycetes</taxon>
        <taxon>Hypocreomycetidae</taxon>
        <taxon>Hypocreales</taxon>
        <taxon>Nectriaceae</taxon>
        <taxon>Fusarium</taxon>
        <taxon>Fusarium decemcellulare species complex</taxon>
    </lineage>
</organism>
<reference evidence="1" key="1">
    <citation type="submission" date="2022-08" db="EMBL/GenBank/DDBJ databases">
        <title>Genome Sequence of Fusarium decemcellulare.</title>
        <authorList>
            <person name="Buettner E."/>
        </authorList>
    </citation>
    <scope>NUCLEOTIDE SEQUENCE</scope>
    <source>
        <strain evidence="1">Babe19</strain>
    </source>
</reference>
<accession>A0ACC1SH58</accession>
<dbReference type="Proteomes" id="UP001148629">
    <property type="component" value="Unassembled WGS sequence"/>
</dbReference>
<evidence type="ECO:0000313" key="1">
    <source>
        <dbReference type="EMBL" id="KAJ3539610.1"/>
    </source>
</evidence>
<name>A0ACC1SH58_9HYPO</name>
<sequence length="281" mass="31331">MVSDFDRYIRDERGMDYFLAKYIWPPVNGALEQTNSMPDWGKDLLYVGPESWCHGAGPPDWGLASSCKMEQGKLRSLLPGDTKLSTKWRPDMVSSQKAVERYQWTLPSSQVITYAAQSSRRYGFIVTDEALVVLRFTKQRIGHGLAATRPRRAMEPRTYKPFTSSENDASSLSESAPLDSPKSQSYIDNDFADALDGEFLPPEYAVIPMAAHGNGKLTVKLSMFCLCLMAGGDFGSMGYGYPPLDSWRRMDGQSFIHNTSALVAGRLPKNATLFDVDELEP</sequence>
<proteinExistence type="predicted"/>
<evidence type="ECO:0000313" key="2">
    <source>
        <dbReference type="Proteomes" id="UP001148629"/>
    </source>
</evidence>
<gene>
    <name evidence="1" type="ORF">NM208_g5418</name>
</gene>
<protein>
    <submittedName>
        <fullName evidence="1">Uncharacterized protein</fullName>
    </submittedName>
</protein>
<keyword evidence="2" id="KW-1185">Reference proteome</keyword>
<dbReference type="EMBL" id="JANRMS010000452">
    <property type="protein sequence ID" value="KAJ3539610.1"/>
    <property type="molecule type" value="Genomic_DNA"/>
</dbReference>